<dbReference type="PANTHER" id="PTHR47939:SF13">
    <property type="entry name" value="OS03G0201400 PROTEIN"/>
    <property type="match status" value="1"/>
</dbReference>
<name>A0A068VHB8_COFCA</name>
<evidence type="ECO:0000256" key="2">
    <source>
        <dbReference type="ARBA" id="ARBA00022737"/>
    </source>
</evidence>
<proteinExistence type="inferred from homology"/>
<organism evidence="4 5">
    <name type="scientific">Coffea canephora</name>
    <name type="common">Robusta coffee</name>
    <dbReference type="NCBI Taxonomy" id="49390"/>
    <lineage>
        <taxon>Eukaryota</taxon>
        <taxon>Viridiplantae</taxon>
        <taxon>Streptophyta</taxon>
        <taxon>Embryophyta</taxon>
        <taxon>Tracheophyta</taxon>
        <taxon>Spermatophyta</taxon>
        <taxon>Magnoliopsida</taxon>
        <taxon>eudicotyledons</taxon>
        <taxon>Gunneridae</taxon>
        <taxon>Pentapetalae</taxon>
        <taxon>asterids</taxon>
        <taxon>lamiids</taxon>
        <taxon>Gentianales</taxon>
        <taxon>Rubiaceae</taxon>
        <taxon>Ixoroideae</taxon>
        <taxon>Gardenieae complex</taxon>
        <taxon>Bertiereae - Coffeeae clade</taxon>
        <taxon>Coffeeae</taxon>
        <taxon>Coffea</taxon>
    </lineage>
</organism>
<dbReference type="NCBIfam" id="TIGR00756">
    <property type="entry name" value="PPR"/>
    <property type="match status" value="7"/>
</dbReference>
<sequence>MGKFPPSMRGAKLPMNALINKTPSQPHPLTENFPYWADKKIPKKKPTKLPSEMTSQLPAITFNPPSLSEAKTLFNQVISTPGKTPLDLRFCNSVLQSFSSRATLQDSILFLNHMIKTHPSFSPDSSTYNVLLVQSCKANDFSISSVHQVLNYMSSQGFPPNKVSTDVAVRTLCSCGREEDAIELVKDLSGKNLVPDSYTYNFLVRQLVRNRELSTVNSFIKEMREGFGIQPDLVTYTIMIDNVCNRKNLREATRLLGVLSEEGYKPDCYVYNTIMKGHCMLSQSGEVLDVYEKMKEEGVEPDLVTYNTLIYGLSKSGRVKEAKKFLGIMTEMGHFPDAVTYTSLMNGMCREGDALGALALLGEMEAKGCNPNVCTYNTLLHGLCKARLLDKGIELYKVMQEGGMKLETGCYGTFVRALCRKGRVAEAYEVFDYAVESKSMTDVAAYSTLESTLKWLKKAREQGLAA</sequence>
<feature type="repeat" description="PPR" evidence="3">
    <location>
        <begin position="232"/>
        <end position="266"/>
    </location>
</feature>
<feature type="repeat" description="PPR" evidence="3">
    <location>
        <begin position="337"/>
        <end position="371"/>
    </location>
</feature>
<dbReference type="InterPro" id="IPR011990">
    <property type="entry name" value="TPR-like_helical_dom_sf"/>
</dbReference>
<keyword evidence="5" id="KW-1185">Reference proteome</keyword>
<dbReference type="EMBL" id="HG739900">
    <property type="protein sequence ID" value="CDP19984.1"/>
    <property type="molecule type" value="Genomic_DNA"/>
</dbReference>
<feature type="repeat" description="PPR" evidence="3">
    <location>
        <begin position="372"/>
        <end position="406"/>
    </location>
</feature>
<dbReference type="Proteomes" id="UP000295252">
    <property type="component" value="Unassembled WGS sequence"/>
</dbReference>
<dbReference type="OMA" id="CKARLMD"/>
<dbReference type="PROSITE" id="PS51375">
    <property type="entry name" value="PPR"/>
    <property type="match status" value="6"/>
</dbReference>
<dbReference type="InterPro" id="IPR002885">
    <property type="entry name" value="PPR_rpt"/>
</dbReference>
<dbReference type="FunCoup" id="A0A068VHB8">
    <property type="interactions" value="397"/>
</dbReference>
<comment type="similarity">
    <text evidence="1">Belongs to the PPR family. P subfamily.</text>
</comment>
<gene>
    <name evidence="4" type="ORF">GSCOC_T00010609001</name>
</gene>
<dbReference type="Pfam" id="PF12854">
    <property type="entry name" value="PPR_1"/>
    <property type="match status" value="1"/>
</dbReference>
<dbReference type="Pfam" id="PF13041">
    <property type="entry name" value="PPR_2"/>
    <property type="match status" value="3"/>
</dbReference>
<dbReference type="PANTHER" id="PTHR47939">
    <property type="entry name" value="MEMBRANE-ASSOCIATED SALT-INDUCIBLE PROTEIN-LIKE"/>
    <property type="match status" value="1"/>
</dbReference>
<feature type="repeat" description="PPR" evidence="3">
    <location>
        <begin position="302"/>
        <end position="336"/>
    </location>
</feature>
<feature type="repeat" description="PPR" evidence="3">
    <location>
        <begin position="267"/>
        <end position="301"/>
    </location>
</feature>
<protein>
    <submittedName>
        <fullName evidence="4">DH200=94 genomic scaffold, scaffold_816</fullName>
    </submittedName>
</protein>
<evidence type="ECO:0000256" key="3">
    <source>
        <dbReference type="PROSITE-ProRule" id="PRU00708"/>
    </source>
</evidence>
<feature type="repeat" description="PPR" evidence="3">
    <location>
        <begin position="124"/>
        <end position="160"/>
    </location>
</feature>
<dbReference type="PhylomeDB" id="A0A068VHB8"/>
<evidence type="ECO:0000313" key="4">
    <source>
        <dbReference type="EMBL" id="CDP19984.1"/>
    </source>
</evidence>
<dbReference type="AlphaFoldDB" id="A0A068VHB8"/>
<dbReference type="InParanoid" id="A0A068VHB8"/>
<dbReference type="Gramene" id="CDP19984">
    <property type="protein sequence ID" value="CDP19984"/>
    <property type="gene ID" value="GSCOC_T00010609001"/>
</dbReference>
<evidence type="ECO:0000256" key="1">
    <source>
        <dbReference type="ARBA" id="ARBA00007626"/>
    </source>
</evidence>
<accession>A0A068VHB8</accession>
<keyword evidence="2" id="KW-0677">Repeat</keyword>
<reference evidence="5" key="1">
    <citation type="journal article" date="2014" name="Science">
        <title>The coffee genome provides insight into the convergent evolution of caffeine biosynthesis.</title>
        <authorList>
            <person name="Denoeud F."/>
            <person name="Carretero-Paulet L."/>
            <person name="Dereeper A."/>
            <person name="Droc G."/>
            <person name="Guyot R."/>
            <person name="Pietrella M."/>
            <person name="Zheng C."/>
            <person name="Alberti A."/>
            <person name="Anthony F."/>
            <person name="Aprea G."/>
            <person name="Aury J.M."/>
            <person name="Bento P."/>
            <person name="Bernard M."/>
            <person name="Bocs S."/>
            <person name="Campa C."/>
            <person name="Cenci A."/>
            <person name="Combes M.C."/>
            <person name="Crouzillat D."/>
            <person name="Da Silva C."/>
            <person name="Daddiego L."/>
            <person name="De Bellis F."/>
            <person name="Dussert S."/>
            <person name="Garsmeur O."/>
            <person name="Gayraud T."/>
            <person name="Guignon V."/>
            <person name="Jahn K."/>
            <person name="Jamilloux V."/>
            <person name="Joet T."/>
            <person name="Labadie K."/>
            <person name="Lan T."/>
            <person name="Leclercq J."/>
            <person name="Lepelley M."/>
            <person name="Leroy T."/>
            <person name="Li L.T."/>
            <person name="Librado P."/>
            <person name="Lopez L."/>
            <person name="Munoz A."/>
            <person name="Noel B."/>
            <person name="Pallavicini A."/>
            <person name="Perrotta G."/>
            <person name="Poncet V."/>
            <person name="Pot D."/>
            <person name="Priyono X."/>
            <person name="Rigoreau M."/>
            <person name="Rouard M."/>
            <person name="Rozas J."/>
            <person name="Tranchant-Dubreuil C."/>
            <person name="VanBuren R."/>
            <person name="Zhang Q."/>
            <person name="Andrade A.C."/>
            <person name="Argout X."/>
            <person name="Bertrand B."/>
            <person name="de Kochko A."/>
            <person name="Graziosi G."/>
            <person name="Henry R.J."/>
            <person name="Jayarama X."/>
            <person name="Ming R."/>
            <person name="Nagai C."/>
            <person name="Rounsley S."/>
            <person name="Sankoff D."/>
            <person name="Giuliano G."/>
            <person name="Albert V.A."/>
            <person name="Wincker P."/>
            <person name="Lashermes P."/>
        </authorList>
    </citation>
    <scope>NUCLEOTIDE SEQUENCE [LARGE SCALE GENOMIC DNA]</scope>
    <source>
        <strain evidence="5">cv. DH200-94</strain>
    </source>
</reference>
<dbReference type="InterPro" id="IPR050667">
    <property type="entry name" value="PPR-containing_protein"/>
</dbReference>
<evidence type="ECO:0000313" key="5">
    <source>
        <dbReference type="Proteomes" id="UP000295252"/>
    </source>
</evidence>
<dbReference type="OrthoDB" id="185373at2759"/>
<dbReference type="Gene3D" id="1.25.40.10">
    <property type="entry name" value="Tetratricopeptide repeat domain"/>
    <property type="match status" value="3"/>
</dbReference>